<dbReference type="InterPro" id="IPR043129">
    <property type="entry name" value="ATPase_NBD"/>
</dbReference>
<dbReference type="EMBL" id="AFNU02000008">
    <property type="protein sequence ID" value="ERJ11746.1"/>
    <property type="molecule type" value="Genomic_DNA"/>
</dbReference>
<proteinExistence type="predicted"/>
<organism evidence="2 3">
    <name type="scientific">Haloplasma contractile SSD-17B</name>
    <dbReference type="NCBI Taxonomy" id="1033810"/>
    <lineage>
        <taxon>Bacteria</taxon>
        <taxon>Bacillati</taxon>
        <taxon>Mycoplasmatota</taxon>
        <taxon>Mollicutes</taxon>
        <taxon>Haloplasmatales</taxon>
        <taxon>Haloplasmataceae</taxon>
        <taxon>Haloplasma</taxon>
    </lineage>
</organism>
<dbReference type="InterPro" id="IPR039758">
    <property type="entry name" value="NAGK-like"/>
</dbReference>
<protein>
    <submittedName>
        <fullName evidence="2">BadF-BadG-BcrA-BcrD ATPase family protein</fullName>
    </submittedName>
</protein>
<dbReference type="Pfam" id="PF01869">
    <property type="entry name" value="BcrAD_BadFG"/>
    <property type="match status" value="1"/>
</dbReference>
<name>F7PU74_9MOLU</name>
<dbReference type="InParanoid" id="F7PU74"/>
<keyword evidence="3" id="KW-1185">Reference proteome</keyword>
<dbReference type="OrthoDB" id="9772633at2"/>
<dbReference type="STRING" id="1033810.HLPCO_002229"/>
<dbReference type="PANTHER" id="PTHR12862">
    <property type="entry name" value="BADF TYPE ATPASE DOMAIN-CONTAINING PROTEIN"/>
    <property type="match status" value="1"/>
</dbReference>
<dbReference type="eggNOG" id="COG2971">
    <property type="taxonomic scope" value="Bacteria"/>
</dbReference>
<dbReference type="PANTHER" id="PTHR12862:SF0">
    <property type="entry name" value="N-ACETYL-D-GLUCOSAMINE KINASE"/>
    <property type="match status" value="1"/>
</dbReference>
<feature type="domain" description="ATPase BadF/BadG/BcrA/BcrD type" evidence="1">
    <location>
        <begin position="6"/>
        <end position="295"/>
    </location>
</feature>
<reference evidence="2 3" key="2">
    <citation type="journal article" date="2013" name="PLoS ONE">
        <title>INDIGO - INtegrated Data Warehouse of MIcrobial GenOmes with Examples from the Red Sea Extremophiles.</title>
        <authorList>
            <person name="Alam I."/>
            <person name="Antunes A."/>
            <person name="Kamau A.A."/>
            <person name="Ba Alawi W."/>
            <person name="Kalkatawi M."/>
            <person name="Stingl U."/>
            <person name="Bajic V.B."/>
        </authorList>
    </citation>
    <scope>NUCLEOTIDE SEQUENCE [LARGE SCALE GENOMIC DNA]</scope>
    <source>
        <strain evidence="2 3">SSD-17B</strain>
    </source>
</reference>
<dbReference type="SUPFAM" id="SSF53067">
    <property type="entry name" value="Actin-like ATPase domain"/>
    <property type="match status" value="2"/>
</dbReference>
<dbReference type="GO" id="GO:0045127">
    <property type="term" value="F:N-acetylglucosamine kinase activity"/>
    <property type="evidence" value="ECO:0007669"/>
    <property type="project" value="InterPro"/>
</dbReference>
<dbReference type="CDD" id="cd24007">
    <property type="entry name" value="ASKHA_NBD_eukNAGK-like"/>
    <property type="match status" value="1"/>
</dbReference>
<dbReference type="Gene3D" id="3.30.420.40">
    <property type="match status" value="2"/>
</dbReference>
<sequence length="306" mass="33842">MKNCIIGVDAGGTKTLVTAFTLNREEILSKEGLSGTLAENQEQNKKHIVSTIDDVYETIKKDYNCVYMQLGISGLGAYNDVHQFQEELVNRYDTTVKLANDAELALYSIIKDQHDEGILILAGTGSACFGIKNQQVSLVGGWGHLLGDEGGAYHVAIQALRQIIDEEDNNRPHSELSTVILNHLELDTSFDLKKYVYNNEKSTIAKLSKLISIQAEQGNSAAVKLLEEAGNDLANFVYKTHKKLDMGKDVLIGMRGSLIQKSSHAKHSFTNYVKHLLPNPQLVTDDIQPIIGAYYMAKRQLDEGGF</sequence>
<comment type="caution">
    <text evidence="2">The sequence shown here is derived from an EMBL/GenBank/DDBJ whole genome shotgun (WGS) entry which is preliminary data.</text>
</comment>
<evidence type="ECO:0000313" key="2">
    <source>
        <dbReference type="EMBL" id="ERJ11746.1"/>
    </source>
</evidence>
<dbReference type="Proteomes" id="UP000005707">
    <property type="component" value="Unassembled WGS sequence"/>
</dbReference>
<accession>F7PU74</accession>
<evidence type="ECO:0000259" key="1">
    <source>
        <dbReference type="Pfam" id="PF01869"/>
    </source>
</evidence>
<dbReference type="RefSeq" id="WP_008824387.1">
    <property type="nucleotide sequence ID" value="NZ_AFNU02000008.1"/>
</dbReference>
<reference evidence="2 3" key="1">
    <citation type="journal article" date="2011" name="J. Bacteriol.">
        <title>Genome sequence of Haloplasma contractile, an unusual contractile bacterium from a deep-sea anoxic brine lake.</title>
        <authorList>
            <person name="Antunes A."/>
            <person name="Alam I."/>
            <person name="El Dorry H."/>
            <person name="Siam R."/>
            <person name="Robertson A."/>
            <person name="Bajic V.B."/>
            <person name="Stingl U."/>
        </authorList>
    </citation>
    <scope>NUCLEOTIDE SEQUENCE [LARGE SCALE GENOMIC DNA]</scope>
    <source>
        <strain evidence="2 3">SSD-17B</strain>
    </source>
</reference>
<dbReference type="AlphaFoldDB" id="F7PU74"/>
<dbReference type="InterPro" id="IPR002731">
    <property type="entry name" value="ATPase_BadF"/>
</dbReference>
<gene>
    <name evidence="2" type="ORF">HLPCO_002229</name>
</gene>
<evidence type="ECO:0000313" key="3">
    <source>
        <dbReference type="Proteomes" id="UP000005707"/>
    </source>
</evidence>